<comment type="caution">
    <text evidence="5">The sequence shown here is derived from an EMBL/GenBank/DDBJ whole genome shotgun (WGS) entry which is preliminary data.</text>
</comment>
<dbReference type="PROSITE" id="PS51257">
    <property type="entry name" value="PROKAR_LIPOPROTEIN"/>
    <property type="match status" value="1"/>
</dbReference>
<dbReference type="PANTHER" id="PTHR24171">
    <property type="entry name" value="ANKYRIN REPEAT DOMAIN-CONTAINING PROTEIN 39-RELATED"/>
    <property type="match status" value="1"/>
</dbReference>
<reference evidence="5 6" key="1">
    <citation type="submission" date="2024-06" db="EMBL/GenBank/DDBJ databases">
        <authorList>
            <person name="Li F."/>
        </authorList>
    </citation>
    <scope>NUCLEOTIDE SEQUENCE [LARGE SCALE GENOMIC DNA]</scope>
    <source>
        <strain evidence="5 6">GXAS 311</strain>
    </source>
</reference>
<dbReference type="RefSeq" id="WP_353898090.1">
    <property type="nucleotide sequence ID" value="NZ_JBEVCJ010000084.1"/>
</dbReference>
<dbReference type="EMBL" id="JBEVCJ010000084">
    <property type="protein sequence ID" value="MET1257508.1"/>
    <property type="molecule type" value="Genomic_DNA"/>
</dbReference>
<feature type="repeat" description="ANK" evidence="3">
    <location>
        <begin position="109"/>
        <end position="141"/>
    </location>
</feature>
<evidence type="ECO:0000313" key="6">
    <source>
        <dbReference type="Proteomes" id="UP001548189"/>
    </source>
</evidence>
<keyword evidence="6" id="KW-1185">Reference proteome</keyword>
<dbReference type="Proteomes" id="UP001548189">
    <property type="component" value="Unassembled WGS sequence"/>
</dbReference>
<dbReference type="Gene3D" id="1.25.40.20">
    <property type="entry name" value="Ankyrin repeat-containing domain"/>
    <property type="match status" value="1"/>
</dbReference>
<evidence type="ECO:0000256" key="3">
    <source>
        <dbReference type="PROSITE-ProRule" id="PRU00023"/>
    </source>
</evidence>
<evidence type="ECO:0000256" key="2">
    <source>
        <dbReference type="ARBA" id="ARBA00023043"/>
    </source>
</evidence>
<name>A0ABV2BZZ1_9GAMM</name>
<dbReference type="PROSITE" id="PS50297">
    <property type="entry name" value="ANK_REP_REGION"/>
    <property type="match status" value="1"/>
</dbReference>
<evidence type="ECO:0000256" key="4">
    <source>
        <dbReference type="SAM" id="SignalP"/>
    </source>
</evidence>
<gene>
    <name evidence="5" type="ORF">ABVT43_20420</name>
</gene>
<dbReference type="InterPro" id="IPR036770">
    <property type="entry name" value="Ankyrin_rpt-contain_sf"/>
</dbReference>
<feature type="chain" id="PRO_5046396404" evidence="4">
    <location>
        <begin position="24"/>
        <end position="250"/>
    </location>
</feature>
<dbReference type="SUPFAM" id="SSF48403">
    <property type="entry name" value="Ankyrin repeat"/>
    <property type="match status" value="1"/>
</dbReference>
<proteinExistence type="predicted"/>
<dbReference type="PANTHER" id="PTHR24171:SF9">
    <property type="entry name" value="ANKYRIN REPEAT DOMAIN-CONTAINING PROTEIN 39"/>
    <property type="match status" value="1"/>
</dbReference>
<keyword evidence="2 3" id="KW-0040">ANK repeat</keyword>
<keyword evidence="1" id="KW-0677">Repeat</keyword>
<sequence>MLRIARHWPLIFLFVCFSSSCSAKQNRLLEIDLKACDVRDSTSELSKVLDNIESRNTKLLETSLTDLNDINIISKKMTSLLSCSIFYDNKDAFKLLLERGASPNLAFKNGRSLIHLAAKLKDSYYLQSLLEYGARVDQINSKKGWAPTALYYAVSEANTKNIELLLGMNAEIDYRNSMMETPLLYVAGLLDYDTTYYLLSKGADFRLKDNQGYDLKMVLEEQIISRDSELFTKKFKVISFLIDRGIEVKY</sequence>
<feature type="repeat" description="ANK" evidence="3">
    <location>
        <begin position="145"/>
        <end position="177"/>
    </location>
</feature>
<dbReference type="Pfam" id="PF12796">
    <property type="entry name" value="Ank_2"/>
    <property type="match status" value="1"/>
</dbReference>
<dbReference type="SMART" id="SM00248">
    <property type="entry name" value="ANK"/>
    <property type="match status" value="4"/>
</dbReference>
<accession>A0ABV2BZZ1</accession>
<dbReference type="PROSITE" id="PS50088">
    <property type="entry name" value="ANK_REPEAT"/>
    <property type="match status" value="2"/>
</dbReference>
<dbReference type="InterPro" id="IPR002110">
    <property type="entry name" value="Ankyrin_rpt"/>
</dbReference>
<evidence type="ECO:0000313" key="5">
    <source>
        <dbReference type="EMBL" id="MET1257508.1"/>
    </source>
</evidence>
<organism evidence="5 6">
    <name type="scientific">Aliikangiella maris</name>
    <dbReference type="NCBI Taxonomy" id="3162458"/>
    <lineage>
        <taxon>Bacteria</taxon>
        <taxon>Pseudomonadati</taxon>
        <taxon>Pseudomonadota</taxon>
        <taxon>Gammaproteobacteria</taxon>
        <taxon>Oceanospirillales</taxon>
        <taxon>Pleioneaceae</taxon>
        <taxon>Aliikangiella</taxon>
    </lineage>
</organism>
<keyword evidence="4" id="KW-0732">Signal</keyword>
<evidence type="ECO:0000256" key="1">
    <source>
        <dbReference type="ARBA" id="ARBA00022737"/>
    </source>
</evidence>
<feature type="signal peptide" evidence="4">
    <location>
        <begin position="1"/>
        <end position="23"/>
    </location>
</feature>
<protein>
    <submittedName>
        <fullName evidence="5">Ankyrin repeat domain-containing protein</fullName>
    </submittedName>
</protein>